<dbReference type="GO" id="GO:0051539">
    <property type="term" value="F:4 iron, 4 sulfur cluster binding"/>
    <property type="evidence" value="ECO:0007669"/>
    <property type="project" value="UniProtKB-KW"/>
</dbReference>
<dbReference type="GO" id="GO:0046872">
    <property type="term" value="F:metal ion binding"/>
    <property type="evidence" value="ECO:0007669"/>
    <property type="project" value="UniProtKB-KW"/>
</dbReference>
<feature type="domain" description="4Fe-4S ferredoxin-type" evidence="5">
    <location>
        <begin position="177"/>
        <end position="206"/>
    </location>
</feature>
<proteinExistence type="predicted"/>
<keyword evidence="4" id="KW-0411">Iron-sulfur</keyword>
<keyword evidence="3" id="KW-0408">Iron</keyword>
<name>J9D3E1_9ZZZZ</name>
<comment type="caution">
    <text evidence="6">The sequence shown here is derived from an EMBL/GenBank/DDBJ whole genome shotgun (WGS) entry which is preliminary data.</text>
</comment>
<dbReference type="InterPro" id="IPR017896">
    <property type="entry name" value="4Fe4S_Fe-S-bd"/>
</dbReference>
<organism evidence="6">
    <name type="scientific">gut metagenome</name>
    <dbReference type="NCBI Taxonomy" id="749906"/>
    <lineage>
        <taxon>unclassified sequences</taxon>
        <taxon>metagenomes</taxon>
        <taxon>organismal metagenomes</taxon>
    </lineage>
</organism>
<dbReference type="PANTHER" id="PTHR24960:SF79">
    <property type="entry name" value="PHOTOSYSTEM I IRON-SULFUR CENTER"/>
    <property type="match status" value="1"/>
</dbReference>
<accession>J9D3E1</accession>
<dbReference type="InterPro" id="IPR047964">
    <property type="entry name" value="EFR1-like"/>
</dbReference>
<dbReference type="PROSITE" id="PS51379">
    <property type="entry name" value="4FE4S_FER_2"/>
    <property type="match status" value="2"/>
</dbReference>
<keyword evidence="1" id="KW-0004">4Fe-4S</keyword>
<dbReference type="AlphaFoldDB" id="J9D3E1"/>
<evidence type="ECO:0000259" key="5">
    <source>
        <dbReference type="PROSITE" id="PS51379"/>
    </source>
</evidence>
<dbReference type="Gene3D" id="3.30.70.20">
    <property type="match status" value="1"/>
</dbReference>
<dbReference type="InterPro" id="IPR050157">
    <property type="entry name" value="PSI_iron-sulfur_center"/>
</dbReference>
<dbReference type="Pfam" id="PF13237">
    <property type="entry name" value="Fer4_10"/>
    <property type="match status" value="1"/>
</dbReference>
<reference evidence="6" key="1">
    <citation type="journal article" date="2012" name="PLoS ONE">
        <title>Gene sets for utilization of primary and secondary nutrition supplies in the distal gut of endangered iberian lynx.</title>
        <authorList>
            <person name="Alcaide M."/>
            <person name="Messina E."/>
            <person name="Richter M."/>
            <person name="Bargiela R."/>
            <person name="Peplies J."/>
            <person name="Huws S.A."/>
            <person name="Newbold C.J."/>
            <person name="Golyshin P.N."/>
            <person name="Simon M.A."/>
            <person name="Lopez G."/>
            <person name="Yakimov M.M."/>
            <person name="Ferrer M."/>
        </authorList>
    </citation>
    <scope>NUCLEOTIDE SEQUENCE</scope>
</reference>
<gene>
    <name evidence="6" type="ORF">EVA_04733</name>
</gene>
<keyword evidence="2" id="KW-0479">Metal-binding</keyword>
<dbReference type="SUPFAM" id="SSF52218">
    <property type="entry name" value="Flavoproteins"/>
    <property type="match status" value="1"/>
</dbReference>
<evidence type="ECO:0000256" key="1">
    <source>
        <dbReference type="ARBA" id="ARBA00022485"/>
    </source>
</evidence>
<dbReference type="PROSITE" id="PS00198">
    <property type="entry name" value="4FE4S_FER_1"/>
    <property type="match status" value="2"/>
</dbReference>
<evidence type="ECO:0000256" key="2">
    <source>
        <dbReference type="ARBA" id="ARBA00022723"/>
    </source>
</evidence>
<dbReference type="EMBL" id="AMCI01000955">
    <property type="protein sequence ID" value="EJX07156.1"/>
    <property type="molecule type" value="Genomic_DNA"/>
</dbReference>
<evidence type="ECO:0000256" key="3">
    <source>
        <dbReference type="ARBA" id="ARBA00023004"/>
    </source>
</evidence>
<dbReference type="InterPro" id="IPR017900">
    <property type="entry name" value="4Fe4S_Fe_S_CS"/>
</dbReference>
<dbReference type="InterPro" id="IPR029039">
    <property type="entry name" value="Flavoprotein-like_sf"/>
</dbReference>
<sequence length="246" mass="27981">MAKVLAERLGEQESKMEKALLEIEYLKSLNSIGLIFPVYGWGLPLAVEQWIDRLPSLPVGFAAQQALYVYSVLTCGDDIGRTDALLRQRLAAKGWPLQAVFSVQMRNTYVCLPGFDTDQPDLVETKEKVLQERLKAIAACIDRRQDSTKADVTPGSFPWLKTYVLRPLFNSWLTNDRHFHVDTKQCIGCGRCERLCPLHNIRLTKENAPEWMGHCTHCLACYHVCPKHAIRYGLFTKGKGQVRINF</sequence>
<dbReference type="SUPFAM" id="SSF54862">
    <property type="entry name" value="4Fe-4S ferredoxins"/>
    <property type="match status" value="1"/>
</dbReference>
<protein>
    <submittedName>
        <fullName evidence="6">4Fe-4S ferredoxin iron-sulfur binding domain-containing protein</fullName>
    </submittedName>
</protein>
<feature type="domain" description="4Fe-4S ferredoxin-type" evidence="5">
    <location>
        <begin position="207"/>
        <end position="235"/>
    </location>
</feature>
<dbReference type="NCBIfam" id="NF038196">
    <property type="entry name" value="ferrodoxin_EFR1"/>
    <property type="match status" value="1"/>
</dbReference>
<evidence type="ECO:0000313" key="6">
    <source>
        <dbReference type="EMBL" id="EJX07156.1"/>
    </source>
</evidence>
<evidence type="ECO:0000256" key="4">
    <source>
        <dbReference type="ARBA" id="ARBA00023014"/>
    </source>
</evidence>
<dbReference type="PANTHER" id="PTHR24960">
    <property type="entry name" value="PHOTOSYSTEM I IRON-SULFUR CENTER-RELATED"/>
    <property type="match status" value="1"/>
</dbReference>